<organism evidence="1 5">
    <name type="scientific">Limulus polyphemus</name>
    <name type="common">Atlantic horseshoe crab</name>
    <dbReference type="NCBI Taxonomy" id="6850"/>
    <lineage>
        <taxon>Eukaryota</taxon>
        <taxon>Metazoa</taxon>
        <taxon>Ecdysozoa</taxon>
        <taxon>Arthropoda</taxon>
        <taxon>Chelicerata</taxon>
        <taxon>Merostomata</taxon>
        <taxon>Xiphosura</taxon>
        <taxon>Limulidae</taxon>
        <taxon>Limulus</taxon>
    </lineage>
</organism>
<evidence type="ECO:0000313" key="5">
    <source>
        <dbReference type="RefSeq" id="XP_022252332.1"/>
    </source>
</evidence>
<keyword evidence="1" id="KW-1185">Reference proteome</keyword>
<dbReference type="RefSeq" id="XP_022252329.1">
    <property type="nucleotide sequence ID" value="XM_022396621.1"/>
</dbReference>
<proteinExistence type="predicted"/>
<evidence type="ECO:0000313" key="2">
    <source>
        <dbReference type="RefSeq" id="XP_022252329.1"/>
    </source>
</evidence>
<evidence type="ECO:0000313" key="4">
    <source>
        <dbReference type="RefSeq" id="XP_022252331.1"/>
    </source>
</evidence>
<accession>A0ABM1T8X6</accession>
<evidence type="ECO:0000313" key="1">
    <source>
        <dbReference type="Proteomes" id="UP000694941"/>
    </source>
</evidence>
<dbReference type="RefSeq" id="XP_022252331.1">
    <property type="nucleotide sequence ID" value="XM_022396623.1"/>
</dbReference>
<protein>
    <submittedName>
        <fullName evidence="2 3">Uncharacterized protein LOC111087986</fullName>
    </submittedName>
</protein>
<reference evidence="2 3" key="1">
    <citation type="submission" date="2025-05" db="UniProtKB">
        <authorList>
            <consortium name="RefSeq"/>
        </authorList>
    </citation>
    <scope>IDENTIFICATION</scope>
    <source>
        <tissue evidence="2 3">Muscle</tissue>
    </source>
</reference>
<dbReference type="RefSeq" id="XP_022252330.1">
    <property type="nucleotide sequence ID" value="XM_022396622.1"/>
</dbReference>
<name>A0ABM1T8X6_LIMPO</name>
<dbReference type="GeneID" id="111087986"/>
<gene>
    <name evidence="2 3 4 5" type="primary">LOC111087986</name>
</gene>
<evidence type="ECO:0000313" key="3">
    <source>
        <dbReference type="RefSeq" id="XP_022252330.1"/>
    </source>
</evidence>
<dbReference type="Proteomes" id="UP000694941">
    <property type="component" value="Unplaced"/>
</dbReference>
<sequence length="132" mass="14776">MMITLVSSIVCTVSFRYFIASLLEKMKSVYSEAILGILIISTLELMAVHLDPYPYLSHMKRGTLQDKIKSKLDKFFNRLLAPESSTRFTVPESLKDEKHGIKMGIASSLCDDGKVKKISPEIFTLSSTKSPV</sequence>
<dbReference type="RefSeq" id="XP_022252332.1">
    <property type="nucleotide sequence ID" value="XM_022396624.1"/>
</dbReference>